<dbReference type="EMBL" id="NCDQ01000085">
    <property type="protein sequence ID" value="OYX04312.1"/>
    <property type="molecule type" value="Genomic_DNA"/>
</dbReference>
<accession>A0A258DA78</accession>
<dbReference type="Gene3D" id="3.90.1310.10">
    <property type="entry name" value="Penicillin-binding protein 2a (Domain 2)"/>
    <property type="match status" value="1"/>
</dbReference>
<keyword evidence="4" id="KW-0812">Transmembrane</keyword>
<sequence length="590" mass="62956">MSLDAPGPRVHPNFAQALRWLGEGVWRVEHAFERSKAEARPADDTRLRIFFILAIFALAFSTLAFEAARAALFSKAGGSGLSAPVPAEARADVIDRQGRLLALDLPHFGLYLDPREVWDTEETRRGIRAALPKLSAERLGKALKSNRREYLIGGLTPQERARVHDLGLPGVMFEEEGRRVYPLGRSAAHLIGFSDSGGHGLAGSERALDAPIRAGAGAGHASALSLDLRVQAALGDELRKGMAAHQATAAVGLVTDVHTGEILGMVSLPDFDPNRPGEADPNTLVNRAAASVYEMGSTFKIFTFAMGLDAGVANVRTTFDASVPLKIGSRAIHDYHAENKVMSLEDIFIHSSNIGTAKLALSAGQEKLARYFRAFGLLEPAKVELAESARPITPRRWDPDTVASASFGAAISVSPLAVAAATGAIMNGGTYVPLTIEKRAPGYKPQGHRVVSAETSRVMLDLMRMNVLRGSGGKADAPGLRVGGKTGSAEKAINGRYERERLVSSFAAVFPTDGRLEAPRYMVLILYDEPKGTKETFGFRTAGWNAAPTAGRVIDRIAPFLGVARAPVTPFAPSRSAATPVDDESTRGAL</sequence>
<dbReference type="GO" id="GO:0005886">
    <property type="term" value="C:plasma membrane"/>
    <property type="evidence" value="ECO:0007669"/>
    <property type="project" value="TreeGrafter"/>
</dbReference>
<name>A0A258DA78_CAUVI</name>
<dbReference type="InterPro" id="IPR005311">
    <property type="entry name" value="PBP_dimer"/>
</dbReference>
<keyword evidence="4" id="KW-1133">Transmembrane helix</keyword>
<keyword evidence="2" id="KW-0378">Hydrolase</keyword>
<comment type="caution">
    <text evidence="7">The sequence shown here is derived from an EMBL/GenBank/DDBJ whole genome shotgun (WGS) entry which is preliminary data.</text>
</comment>
<keyword evidence="2" id="KW-0645">Protease</keyword>
<comment type="subcellular location">
    <subcellularLocation>
        <location evidence="1">Membrane</location>
    </subcellularLocation>
</comment>
<protein>
    <submittedName>
        <fullName evidence="7">Penicillin-binding protein</fullName>
    </submittedName>
</protein>
<dbReference type="PANTHER" id="PTHR30627">
    <property type="entry name" value="PEPTIDOGLYCAN D,D-TRANSPEPTIDASE"/>
    <property type="match status" value="1"/>
</dbReference>
<dbReference type="InterPro" id="IPR001460">
    <property type="entry name" value="PCN-bd_Tpept"/>
</dbReference>
<dbReference type="Pfam" id="PF03717">
    <property type="entry name" value="PBP_dimer"/>
    <property type="match status" value="1"/>
</dbReference>
<dbReference type="InterPro" id="IPR036138">
    <property type="entry name" value="PBP_dimer_sf"/>
</dbReference>
<evidence type="ECO:0000259" key="5">
    <source>
        <dbReference type="Pfam" id="PF00905"/>
    </source>
</evidence>
<reference evidence="7 8" key="1">
    <citation type="submission" date="2017-03" db="EMBL/GenBank/DDBJ databases">
        <title>Lifting the veil on microbial sulfur biogeochemistry in mining wastewaters.</title>
        <authorList>
            <person name="Kantor R.S."/>
            <person name="Colenbrander Nelson T."/>
            <person name="Marshall S."/>
            <person name="Bennett D."/>
            <person name="Apte S."/>
            <person name="Camacho D."/>
            <person name="Thomas B.C."/>
            <person name="Warren L.A."/>
            <person name="Banfield J.F."/>
        </authorList>
    </citation>
    <scope>NUCLEOTIDE SEQUENCE [LARGE SCALE GENOMIC DNA]</scope>
    <source>
        <strain evidence="7">32-67-7</strain>
    </source>
</reference>
<dbReference type="Pfam" id="PF00905">
    <property type="entry name" value="Transpeptidase"/>
    <property type="match status" value="1"/>
</dbReference>
<dbReference type="PANTHER" id="PTHR30627:SF1">
    <property type="entry name" value="PEPTIDOGLYCAN D,D-TRANSPEPTIDASE FTSI"/>
    <property type="match status" value="1"/>
</dbReference>
<dbReference type="AlphaFoldDB" id="A0A258DA78"/>
<dbReference type="GO" id="GO:0071555">
    <property type="term" value="P:cell wall organization"/>
    <property type="evidence" value="ECO:0007669"/>
    <property type="project" value="TreeGrafter"/>
</dbReference>
<dbReference type="SUPFAM" id="SSF56601">
    <property type="entry name" value="beta-lactamase/transpeptidase-like"/>
    <property type="match status" value="1"/>
</dbReference>
<dbReference type="Gene3D" id="3.40.710.10">
    <property type="entry name" value="DD-peptidase/beta-lactamase superfamily"/>
    <property type="match status" value="1"/>
</dbReference>
<dbReference type="InterPro" id="IPR012338">
    <property type="entry name" value="Beta-lactam/transpept-like"/>
</dbReference>
<evidence type="ECO:0000256" key="1">
    <source>
        <dbReference type="ARBA" id="ARBA00004370"/>
    </source>
</evidence>
<feature type="domain" description="Penicillin-binding protein dimerisation" evidence="6">
    <location>
        <begin position="89"/>
        <end position="192"/>
    </location>
</feature>
<evidence type="ECO:0000256" key="2">
    <source>
        <dbReference type="ARBA" id="ARBA00022645"/>
    </source>
</evidence>
<feature type="transmembrane region" description="Helical" evidence="4">
    <location>
        <begin position="47"/>
        <end position="65"/>
    </location>
</feature>
<dbReference type="GO" id="GO:0004180">
    <property type="term" value="F:carboxypeptidase activity"/>
    <property type="evidence" value="ECO:0007669"/>
    <property type="project" value="UniProtKB-KW"/>
</dbReference>
<dbReference type="Proteomes" id="UP000215616">
    <property type="component" value="Unassembled WGS sequence"/>
</dbReference>
<proteinExistence type="predicted"/>
<dbReference type="SUPFAM" id="SSF56519">
    <property type="entry name" value="Penicillin binding protein dimerisation domain"/>
    <property type="match status" value="1"/>
</dbReference>
<gene>
    <name evidence="7" type="ORF">B7Z12_07000</name>
</gene>
<keyword evidence="3 4" id="KW-0472">Membrane</keyword>
<keyword evidence="2" id="KW-0121">Carboxypeptidase</keyword>
<evidence type="ECO:0000259" key="6">
    <source>
        <dbReference type="Pfam" id="PF03717"/>
    </source>
</evidence>
<evidence type="ECO:0000256" key="4">
    <source>
        <dbReference type="SAM" id="Phobius"/>
    </source>
</evidence>
<dbReference type="GO" id="GO:0008658">
    <property type="term" value="F:penicillin binding"/>
    <property type="evidence" value="ECO:0007669"/>
    <property type="project" value="InterPro"/>
</dbReference>
<feature type="domain" description="Penicillin-binding protein transpeptidase" evidence="5">
    <location>
        <begin position="253"/>
        <end position="533"/>
    </location>
</feature>
<evidence type="ECO:0000256" key="3">
    <source>
        <dbReference type="ARBA" id="ARBA00023136"/>
    </source>
</evidence>
<evidence type="ECO:0000313" key="7">
    <source>
        <dbReference type="EMBL" id="OYX04312.1"/>
    </source>
</evidence>
<organism evidence="7 8">
    <name type="scientific">Caulobacter vibrioides</name>
    <name type="common">Caulobacter crescentus</name>
    <dbReference type="NCBI Taxonomy" id="155892"/>
    <lineage>
        <taxon>Bacteria</taxon>
        <taxon>Pseudomonadati</taxon>
        <taxon>Pseudomonadota</taxon>
        <taxon>Alphaproteobacteria</taxon>
        <taxon>Caulobacterales</taxon>
        <taxon>Caulobacteraceae</taxon>
        <taxon>Caulobacter</taxon>
    </lineage>
</organism>
<dbReference type="Gene3D" id="3.30.450.330">
    <property type="match status" value="1"/>
</dbReference>
<dbReference type="InterPro" id="IPR050515">
    <property type="entry name" value="Beta-lactam/transpept"/>
</dbReference>
<evidence type="ECO:0000313" key="8">
    <source>
        <dbReference type="Proteomes" id="UP000215616"/>
    </source>
</evidence>